<keyword evidence="2" id="KW-0285">Flavoprotein</keyword>
<reference evidence="7 8" key="1">
    <citation type="submission" date="2017-01" db="EMBL/GenBank/DDBJ databases">
        <title>Draft genome sequence of Diplodia seriata F98.1, a fungal species involved in grapevine trunk diseases.</title>
        <authorList>
            <person name="Robert-Siegwald G."/>
            <person name="Vallet J."/>
            <person name="Abou-Mansour E."/>
            <person name="Xu J."/>
            <person name="Rey P."/>
            <person name="Bertsch C."/>
            <person name="Rego C."/>
            <person name="Larignon P."/>
            <person name="Fontaine F."/>
            <person name="Lebrun M.-H."/>
        </authorList>
    </citation>
    <scope>NUCLEOTIDE SEQUENCE [LARGE SCALE GENOMIC DNA]</scope>
    <source>
        <strain evidence="7 8">F98.1</strain>
    </source>
</reference>
<evidence type="ECO:0000256" key="3">
    <source>
        <dbReference type="ARBA" id="ARBA00022827"/>
    </source>
</evidence>
<dbReference type="GO" id="GO:0005737">
    <property type="term" value="C:cytoplasm"/>
    <property type="evidence" value="ECO:0007669"/>
    <property type="project" value="TreeGrafter"/>
</dbReference>
<dbReference type="OrthoDB" id="202203at2759"/>
<keyword evidence="5" id="KW-0472">Membrane</keyword>
<feature type="transmembrane region" description="Helical" evidence="5">
    <location>
        <begin position="7"/>
        <end position="26"/>
    </location>
</feature>
<feature type="domain" description="FAD/NAD(P)-binding" evidence="6">
    <location>
        <begin position="8"/>
        <end position="317"/>
    </location>
</feature>
<dbReference type="PRINTS" id="PR00411">
    <property type="entry name" value="PNDRDTASEI"/>
</dbReference>
<comment type="similarity">
    <text evidence="1">Belongs to the FAD-dependent oxidoreductase family.</text>
</comment>
<dbReference type="InterPro" id="IPR036188">
    <property type="entry name" value="FAD/NAD-bd_sf"/>
</dbReference>
<dbReference type="EMBL" id="MSZU01000087">
    <property type="protein sequence ID" value="OMP84764.1"/>
    <property type="molecule type" value="Genomic_DNA"/>
</dbReference>
<dbReference type="SUPFAM" id="SSF51905">
    <property type="entry name" value="FAD/NAD(P)-binding domain"/>
    <property type="match status" value="1"/>
</dbReference>
<evidence type="ECO:0000256" key="4">
    <source>
        <dbReference type="ARBA" id="ARBA00023002"/>
    </source>
</evidence>
<evidence type="ECO:0000313" key="7">
    <source>
        <dbReference type="EMBL" id="OMP84764.1"/>
    </source>
</evidence>
<dbReference type="Proteomes" id="UP000190776">
    <property type="component" value="Unassembled WGS sequence"/>
</dbReference>
<dbReference type="AlphaFoldDB" id="A0A1S8BBD4"/>
<evidence type="ECO:0000256" key="1">
    <source>
        <dbReference type="ARBA" id="ARBA00006442"/>
    </source>
</evidence>
<dbReference type="GO" id="GO:0050660">
    <property type="term" value="F:flavin adenine dinucleotide binding"/>
    <property type="evidence" value="ECO:0007669"/>
    <property type="project" value="TreeGrafter"/>
</dbReference>
<evidence type="ECO:0000259" key="6">
    <source>
        <dbReference type="Pfam" id="PF07992"/>
    </source>
</evidence>
<keyword evidence="4" id="KW-0560">Oxidoreductase</keyword>
<keyword evidence="3" id="KW-0274">FAD</keyword>
<dbReference type="STRING" id="420778.A0A1S8BBD4"/>
<comment type="caution">
    <text evidence="7">The sequence shown here is derived from an EMBL/GenBank/DDBJ whole genome shotgun (WGS) entry which is preliminary data.</text>
</comment>
<evidence type="ECO:0000256" key="2">
    <source>
        <dbReference type="ARBA" id="ARBA00022630"/>
    </source>
</evidence>
<proteinExistence type="inferred from homology"/>
<dbReference type="InterPro" id="IPR023753">
    <property type="entry name" value="FAD/NAD-binding_dom"/>
</dbReference>
<protein>
    <submittedName>
        <fullName evidence="7">Apoptosis-inducing factor-like protein B</fullName>
    </submittedName>
</protein>
<name>A0A1S8BBD4_9PEZI</name>
<dbReference type="PANTHER" id="PTHR43735">
    <property type="entry name" value="APOPTOSIS-INDUCING FACTOR 1"/>
    <property type="match status" value="1"/>
</dbReference>
<sequence length="444" mass="48221">MSSTKDLNIVVLGASWAGLGATHYIMKHVLPTLPTRNGEKYHVYLVSPSTDFFFRVAAPRAVASSQLMPASKYFFPIGPGLDQYDSSKLTFLVGAAADWDTASRTITIRSDGKEQHLPYHALVVATGTRSPSALFSLQHGSSEETKDALKAAEARIKTAKSIFVGGGGPVGVETAGEIGEYLNGSPGWFSSGPPKNQKALITVSTADAKLLPALRPALAEKAERFLTRLGVAVKKNARVESTEENKDGTTTVTLSTGEVLTVDMYIAATGVAPNTEFVPKHLLNERGYLQTNATTLRVDEAGPRVFALGDVGTYSRGGIMDLDTSVCISHPLHLLYIYIYFFFFSNTPVVMTNLSRDLHAFAESGGEKLDAKAKGADREYKPNLKETQLVPIGQSKGVGSIFGWKLPSFMVWLIKGREYFTNMGPPLVDGTKWKKESSWKNKEM</sequence>
<dbReference type="PRINTS" id="PR00368">
    <property type="entry name" value="FADPNR"/>
</dbReference>
<dbReference type="PANTHER" id="PTHR43735:SF3">
    <property type="entry name" value="FERROPTOSIS SUPPRESSOR PROTEIN 1"/>
    <property type="match status" value="1"/>
</dbReference>
<keyword evidence="5" id="KW-0812">Transmembrane</keyword>
<gene>
    <name evidence="7" type="ORF">BK809_0001867</name>
</gene>
<evidence type="ECO:0000313" key="8">
    <source>
        <dbReference type="Proteomes" id="UP000190776"/>
    </source>
</evidence>
<evidence type="ECO:0000256" key="5">
    <source>
        <dbReference type="SAM" id="Phobius"/>
    </source>
</evidence>
<dbReference type="GO" id="GO:0004174">
    <property type="term" value="F:electron-transferring-flavoprotein dehydrogenase activity"/>
    <property type="evidence" value="ECO:0007669"/>
    <property type="project" value="TreeGrafter"/>
</dbReference>
<dbReference type="Pfam" id="PF07992">
    <property type="entry name" value="Pyr_redox_2"/>
    <property type="match status" value="1"/>
</dbReference>
<organism evidence="7 8">
    <name type="scientific">Diplodia seriata</name>
    <dbReference type="NCBI Taxonomy" id="420778"/>
    <lineage>
        <taxon>Eukaryota</taxon>
        <taxon>Fungi</taxon>
        <taxon>Dikarya</taxon>
        <taxon>Ascomycota</taxon>
        <taxon>Pezizomycotina</taxon>
        <taxon>Dothideomycetes</taxon>
        <taxon>Dothideomycetes incertae sedis</taxon>
        <taxon>Botryosphaeriales</taxon>
        <taxon>Botryosphaeriaceae</taxon>
        <taxon>Diplodia</taxon>
    </lineage>
</organism>
<dbReference type="Gene3D" id="3.50.50.100">
    <property type="match status" value="1"/>
</dbReference>
<keyword evidence="5" id="KW-1133">Transmembrane helix</keyword>
<accession>A0A1S8BBD4</accession>